<evidence type="ECO:0008006" key="4">
    <source>
        <dbReference type="Google" id="ProtNLM"/>
    </source>
</evidence>
<organism evidence="2 3">
    <name type="scientific">Gordonia westfalica</name>
    <dbReference type="NCBI Taxonomy" id="158898"/>
    <lineage>
        <taxon>Bacteria</taxon>
        <taxon>Bacillati</taxon>
        <taxon>Actinomycetota</taxon>
        <taxon>Actinomycetes</taxon>
        <taxon>Mycobacteriales</taxon>
        <taxon>Gordoniaceae</taxon>
        <taxon>Gordonia</taxon>
    </lineage>
</organism>
<keyword evidence="1" id="KW-0812">Transmembrane</keyword>
<evidence type="ECO:0000256" key="1">
    <source>
        <dbReference type="SAM" id="Phobius"/>
    </source>
</evidence>
<dbReference type="AlphaFoldDB" id="A0A1H2GUW5"/>
<feature type="transmembrane region" description="Helical" evidence="1">
    <location>
        <begin position="43"/>
        <end position="64"/>
    </location>
</feature>
<name>A0A1H2GUW5_9ACTN</name>
<feature type="transmembrane region" description="Helical" evidence="1">
    <location>
        <begin position="123"/>
        <end position="153"/>
    </location>
</feature>
<sequence length="270" mass="28686">MTIADFSTPLAPTPGIDVTRPGIPFARLVRVELRKLVDTRAGFWLTASIGVIAAIVMVAMLIANRNNPENLNLGEFFGMMNIPTAIILPILAILLVTGEWSQRTALTTFTLEPRRERIIGAKLTASMITAVAAVAVALVLGVIGNGIAAIAFADPAGSWGLSLAGFVNSFVIQAFGLLLGFGFAALILNTPGAIVAYFALPTALSVVSELVPWFKDNLGQWVDTTLTNMPFQSGEWASGGEWARLLVSGLIWIALPLGVGVLRVMRSEVK</sequence>
<feature type="transmembrane region" description="Helical" evidence="1">
    <location>
        <begin position="159"/>
        <end position="187"/>
    </location>
</feature>
<keyword evidence="1" id="KW-1133">Transmembrane helix</keyword>
<evidence type="ECO:0000313" key="3">
    <source>
        <dbReference type="Proteomes" id="UP000183180"/>
    </source>
</evidence>
<feature type="transmembrane region" description="Helical" evidence="1">
    <location>
        <begin position="76"/>
        <end position="96"/>
    </location>
</feature>
<dbReference type="Proteomes" id="UP000183180">
    <property type="component" value="Unassembled WGS sequence"/>
</dbReference>
<keyword evidence="1" id="KW-0472">Membrane</keyword>
<proteinExistence type="predicted"/>
<gene>
    <name evidence="2" type="ORF">SAMN04488548_134122</name>
</gene>
<dbReference type="OrthoDB" id="3822725at2"/>
<dbReference type="RefSeq" id="WP_074848678.1">
    <property type="nucleotide sequence ID" value="NZ_FNLM01000034.1"/>
</dbReference>
<evidence type="ECO:0000313" key="2">
    <source>
        <dbReference type="EMBL" id="SDU23440.1"/>
    </source>
</evidence>
<feature type="transmembrane region" description="Helical" evidence="1">
    <location>
        <begin position="242"/>
        <end position="265"/>
    </location>
</feature>
<accession>A0A1H2GUW5</accession>
<dbReference type="STRING" id="158898.SAMN04488548_134122"/>
<feature type="transmembrane region" description="Helical" evidence="1">
    <location>
        <begin position="194"/>
        <end position="214"/>
    </location>
</feature>
<protein>
    <recommendedName>
        <fullName evidence="4">ABC-2 family transporter protein</fullName>
    </recommendedName>
</protein>
<dbReference type="EMBL" id="FNLM01000034">
    <property type="protein sequence ID" value="SDU23440.1"/>
    <property type="molecule type" value="Genomic_DNA"/>
</dbReference>
<reference evidence="2 3" key="1">
    <citation type="submission" date="2016-10" db="EMBL/GenBank/DDBJ databases">
        <authorList>
            <person name="de Groot N.N."/>
        </authorList>
    </citation>
    <scope>NUCLEOTIDE SEQUENCE [LARGE SCALE GENOMIC DNA]</scope>
    <source>
        <strain evidence="2 3">DSM 44215</strain>
    </source>
</reference>